<protein>
    <recommendedName>
        <fullName evidence="4">Sfi1 spindle body domain-containing protein</fullName>
    </recommendedName>
</protein>
<name>A0A8T1W371_9STRA</name>
<comment type="caution">
    <text evidence="2">The sequence shown here is derived from an EMBL/GenBank/DDBJ whole genome shotgun (WGS) entry which is preliminary data.</text>
</comment>
<organism evidence="2 3">
    <name type="scientific">Phytophthora pseudosyringae</name>
    <dbReference type="NCBI Taxonomy" id="221518"/>
    <lineage>
        <taxon>Eukaryota</taxon>
        <taxon>Sar</taxon>
        <taxon>Stramenopiles</taxon>
        <taxon>Oomycota</taxon>
        <taxon>Peronosporomycetes</taxon>
        <taxon>Peronosporales</taxon>
        <taxon>Peronosporaceae</taxon>
        <taxon>Phytophthora</taxon>
    </lineage>
</organism>
<keyword evidence="3" id="KW-1185">Reference proteome</keyword>
<evidence type="ECO:0000256" key="1">
    <source>
        <dbReference type="SAM" id="MobiDB-lite"/>
    </source>
</evidence>
<proteinExistence type="predicted"/>
<dbReference type="EMBL" id="JAGDFM010000067">
    <property type="protein sequence ID" value="KAG7388077.1"/>
    <property type="molecule type" value="Genomic_DNA"/>
</dbReference>
<dbReference type="Proteomes" id="UP000694044">
    <property type="component" value="Unassembled WGS sequence"/>
</dbReference>
<evidence type="ECO:0000313" key="3">
    <source>
        <dbReference type="Proteomes" id="UP000694044"/>
    </source>
</evidence>
<feature type="compositionally biased region" description="Low complexity" evidence="1">
    <location>
        <begin position="75"/>
        <end position="86"/>
    </location>
</feature>
<evidence type="ECO:0008006" key="4">
    <source>
        <dbReference type="Google" id="ProtNLM"/>
    </source>
</evidence>
<sequence>MAEGSTETLARSQLETLYRLGILARSSDDEDLETSFTSENCAVNEPHGAFLAALPPASAVLPRVLQSSVDDPDSSRCSDSSKSGDSYAFAKDSSSHLLRRCKSRRNSSLHSSNASLPSPLPTANTPLDPRALRMWFRQWRVFITHRREKTQRRALADAFVKHKVVAKWAAFLTQRRCQHDKKRLLEAWKASRAISRWAQWKRRSCLLRGVLQRARSSFLGRVWRRWLRFSKRRTFVRLVLTDRTEDLRLRRVRAAWTELRVYAFRARQDSHALRRCLKAMREFLAIQERRRSMCDEHLQTVNRGRKRALLQLWRAFTAESWLGLWIA</sequence>
<dbReference type="AlphaFoldDB" id="A0A8T1W371"/>
<evidence type="ECO:0000313" key="2">
    <source>
        <dbReference type="EMBL" id="KAG7388077.1"/>
    </source>
</evidence>
<accession>A0A8T1W371</accession>
<gene>
    <name evidence="2" type="ORF">PHYPSEUDO_013196</name>
</gene>
<dbReference type="OrthoDB" id="10543988at2759"/>
<feature type="region of interest" description="Disordered" evidence="1">
    <location>
        <begin position="65"/>
        <end position="88"/>
    </location>
</feature>
<reference evidence="2" key="1">
    <citation type="submission" date="2021-02" db="EMBL/GenBank/DDBJ databases">
        <authorList>
            <person name="Palmer J.M."/>
        </authorList>
    </citation>
    <scope>NUCLEOTIDE SEQUENCE</scope>
    <source>
        <strain evidence="2">SCRP734</strain>
    </source>
</reference>